<organism evidence="2">
    <name type="scientific">Arundo donax</name>
    <name type="common">Giant reed</name>
    <name type="synonym">Donax arundinaceus</name>
    <dbReference type="NCBI Taxonomy" id="35708"/>
    <lineage>
        <taxon>Eukaryota</taxon>
        <taxon>Viridiplantae</taxon>
        <taxon>Streptophyta</taxon>
        <taxon>Embryophyta</taxon>
        <taxon>Tracheophyta</taxon>
        <taxon>Spermatophyta</taxon>
        <taxon>Magnoliopsida</taxon>
        <taxon>Liliopsida</taxon>
        <taxon>Poales</taxon>
        <taxon>Poaceae</taxon>
        <taxon>PACMAD clade</taxon>
        <taxon>Arundinoideae</taxon>
        <taxon>Arundineae</taxon>
        <taxon>Arundo</taxon>
    </lineage>
</organism>
<keyword evidence="1" id="KW-0812">Transmembrane</keyword>
<evidence type="ECO:0000313" key="2">
    <source>
        <dbReference type="EMBL" id="JAE24129.1"/>
    </source>
</evidence>
<dbReference type="EMBL" id="GBRH01173767">
    <property type="protein sequence ID" value="JAE24129.1"/>
    <property type="molecule type" value="Transcribed_RNA"/>
</dbReference>
<keyword evidence="1" id="KW-1133">Transmembrane helix</keyword>
<reference evidence="2" key="2">
    <citation type="journal article" date="2015" name="Data Brief">
        <title>Shoot transcriptome of the giant reed, Arundo donax.</title>
        <authorList>
            <person name="Barrero R.A."/>
            <person name="Guerrero F.D."/>
            <person name="Moolhuijzen P."/>
            <person name="Goolsby J.A."/>
            <person name="Tidwell J."/>
            <person name="Bellgard S.E."/>
            <person name="Bellgard M.I."/>
        </authorList>
    </citation>
    <scope>NUCLEOTIDE SEQUENCE</scope>
    <source>
        <tissue evidence="2">Shoot tissue taken approximately 20 cm above the soil surface</tissue>
    </source>
</reference>
<keyword evidence="1" id="KW-0472">Membrane</keyword>
<reference evidence="2" key="1">
    <citation type="submission" date="2014-09" db="EMBL/GenBank/DDBJ databases">
        <authorList>
            <person name="Magalhaes I.L.F."/>
            <person name="Oliveira U."/>
            <person name="Santos F.R."/>
            <person name="Vidigal T.H.D.A."/>
            <person name="Brescovit A.D."/>
            <person name="Santos A.J."/>
        </authorList>
    </citation>
    <scope>NUCLEOTIDE SEQUENCE</scope>
    <source>
        <tissue evidence="2">Shoot tissue taken approximately 20 cm above the soil surface</tissue>
    </source>
</reference>
<protein>
    <submittedName>
        <fullName evidence="2">Uncharacterized protein</fullName>
    </submittedName>
</protein>
<name>A0A0A9GL76_ARUDO</name>
<accession>A0A0A9GL76</accession>
<evidence type="ECO:0000256" key="1">
    <source>
        <dbReference type="SAM" id="Phobius"/>
    </source>
</evidence>
<feature type="transmembrane region" description="Helical" evidence="1">
    <location>
        <begin position="6"/>
        <end position="32"/>
    </location>
</feature>
<dbReference type="AlphaFoldDB" id="A0A0A9GL76"/>
<proteinExistence type="predicted"/>
<sequence>MFSWSLNPGMWVVCVAHGCICQYVCVVHVLLLMNRKFSLHCLVVKQTANVRNSCL</sequence>